<feature type="transmembrane region" description="Helical" evidence="1">
    <location>
        <begin position="12"/>
        <end position="39"/>
    </location>
</feature>
<protein>
    <recommendedName>
        <fullName evidence="4">DUF4145 domain-containing protein</fullName>
    </recommendedName>
</protein>
<comment type="caution">
    <text evidence="2">The sequence shown here is derived from an EMBL/GenBank/DDBJ whole genome shotgun (WGS) entry which is preliminary data.</text>
</comment>
<evidence type="ECO:0000313" key="3">
    <source>
        <dbReference type="Proteomes" id="UP000178302"/>
    </source>
</evidence>
<dbReference type="Proteomes" id="UP000178302">
    <property type="component" value="Unassembled WGS sequence"/>
</dbReference>
<evidence type="ECO:0008006" key="4">
    <source>
        <dbReference type="Google" id="ProtNLM"/>
    </source>
</evidence>
<dbReference type="EMBL" id="MHQZ01000045">
    <property type="protein sequence ID" value="OHA12891.1"/>
    <property type="molecule type" value="Genomic_DNA"/>
</dbReference>
<evidence type="ECO:0000313" key="2">
    <source>
        <dbReference type="EMBL" id="OHA12891.1"/>
    </source>
</evidence>
<evidence type="ECO:0000256" key="1">
    <source>
        <dbReference type="SAM" id="Phobius"/>
    </source>
</evidence>
<reference evidence="2 3" key="1">
    <citation type="journal article" date="2016" name="Nat. Commun.">
        <title>Thousands of microbial genomes shed light on interconnected biogeochemical processes in an aquifer system.</title>
        <authorList>
            <person name="Anantharaman K."/>
            <person name="Brown C.T."/>
            <person name="Hug L.A."/>
            <person name="Sharon I."/>
            <person name="Castelle C.J."/>
            <person name="Probst A.J."/>
            <person name="Thomas B.C."/>
            <person name="Singh A."/>
            <person name="Wilkins M.J."/>
            <person name="Karaoz U."/>
            <person name="Brodie E.L."/>
            <person name="Williams K.H."/>
            <person name="Hubbard S.S."/>
            <person name="Banfield J.F."/>
        </authorList>
    </citation>
    <scope>NUCLEOTIDE SEQUENCE [LARGE SCALE GENOMIC DNA]</scope>
</reference>
<proteinExistence type="predicted"/>
<accession>A0A1G2LQ08</accession>
<keyword evidence="1" id="KW-0472">Membrane</keyword>
<keyword evidence="1" id="KW-1133">Transmembrane helix</keyword>
<sequence>MEIFIALPWQTIIFWLKIISVFISVIFFAGIVYSIIGIFRTTYKRKVKTFLEFFSAVPKPVRAKRWDDIKRHLASPNSSDWKIAILEADGLLDDIMKRVGYEGAGLGERLKKIEPSDLNTLQDAWEAHKVRNRIAHEAANFRLTKEETEKAIQLYEKVLKELEYI</sequence>
<organism evidence="2 3">
    <name type="scientific">Candidatus Tagabacteria bacterium RIFCSPLOWO2_01_FULL_39_11</name>
    <dbReference type="NCBI Taxonomy" id="1802295"/>
    <lineage>
        <taxon>Bacteria</taxon>
        <taxon>Candidatus Tagaibacteriota</taxon>
    </lineage>
</organism>
<gene>
    <name evidence="2" type="ORF">A2909_02090</name>
</gene>
<dbReference type="AlphaFoldDB" id="A0A1G2LQ08"/>
<keyword evidence="1" id="KW-0812">Transmembrane</keyword>
<name>A0A1G2LQ08_9BACT</name>